<dbReference type="AlphaFoldDB" id="A0A2G9RKN4"/>
<keyword evidence="3" id="KW-1185">Reference proteome</keyword>
<reference evidence="3" key="1">
    <citation type="journal article" date="2017" name="Nat. Commun.">
        <title>The North American bullfrog draft genome provides insight into hormonal regulation of long noncoding RNA.</title>
        <authorList>
            <person name="Hammond S.A."/>
            <person name="Warren R.L."/>
            <person name="Vandervalk B.P."/>
            <person name="Kucuk E."/>
            <person name="Khan H."/>
            <person name="Gibb E.A."/>
            <person name="Pandoh P."/>
            <person name="Kirk H."/>
            <person name="Zhao Y."/>
            <person name="Jones M."/>
            <person name="Mungall A.J."/>
            <person name="Coope R."/>
            <person name="Pleasance S."/>
            <person name="Moore R.A."/>
            <person name="Holt R.A."/>
            <person name="Round J.M."/>
            <person name="Ohora S."/>
            <person name="Walle B.V."/>
            <person name="Veldhoen N."/>
            <person name="Helbing C.C."/>
            <person name="Birol I."/>
        </authorList>
    </citation>
    <scope>NUCLEOTIDE SEQUENCE [LARGE SCALE GENOMIC DNA]</scope>
</reference>
<evidence type="ECO:0000313" key="2">
    <source>
        <dbReference type="EMBL" id="PIO28452.1"/>
    </source>
</evidence>
<dbReference type="Proteomes" id="UP000228934">
    <property type="component" value="Unassembled WGS sequence"/>
</dbReference>
<evidence type="ECO:0000313" key="3">
    <source>
        <dbReference type="Proteomes" id="UP000228934"/>
    </source>
</evidence>
<protein>
    <submittedName>
        <fullName evidence="2">Uncharacterized protein</fullName>
    </submittedName>
</protein>
<sequence length="86" mass="10018">MENVRWSPHTVGISDNTLRSDIFHRKIRPQPSKQKKAIQTAIRKNKEANAVLARLNSELQQQLKEVHQERIALETQLEQLRPLTVL</sequence>
<accession>A0A2G9RKN4</accession>
<feature type="coiled-coil region" evidence="1">
    <location>
        <begin position="38"/>
        <end position="76"/>
    </location>
</feature>
<organism evidence="2 3">
    <name type="scientific">Aquarana catesbeiana</name>
    <name type="common">American bullfrog</name>
    <name type="synonym">Rana catesbeiana</name>
    <dbReference type="NCBI Taxonomy" id="8400"/>
    <lineage>
        <taxon>Eukaryota</taxon>
        <taxon>Metazoa</taxon>
        <taxon>Chordata</taxon>
        <taxon>Craniata</taxon>
        <taxon>Vertebrata</taxon>
        <taxon>Euteleostomi</taxon>
        <taxon>Amphibia</taxon>
        <taxon>Batrachia</taxon>
        <taxon>Anura</taxon>
        <taxon>Neobatrachia</taxon>
        <taxon>Ranoidea</taxon>
        <taxon>Ranidae</taxon>
        <taxon>Aquarana</taxon>
    </lineage>
</organism>
<keyword evidence="1" id="KW-0175">Coiled coil</keyword>
<dbReference type="EMBL" id="KV933673">
    <property type="protein sequence ID" value="PIO28452.1"/>
    <property type="molecule type" value="Genomic_DNA"/>
</dbReference>
<gene>
    <name evidence="2" type="ORF">AB205_0072370</name>
</gene>
<dbReference type="OrthoDB" id="10045710at2759"/>
<proteinExistence type="predicted"/>
<evidence type="ECO:0000256" key="1">
    <source>
        <dbReference type="SAM" id="Coils"/>
    </source>
</evidence>
<name>A0A2G9RKN4_AQUCT</name>